<organism evidence="2 3">
    <name type="scientific">Prevotella aff. ruminicola Tc2-24</name>
    <dbReference type="NCBI Taxonomy" id="81582"/>
    <lineage>
        <taxon>Bacteria</taxon>
        <taxon>Pseudomonadati</taxon>
        <taxon>Bacteroidota</taxon>
        <taxon>Bacteroidia</taxon>
        <taxon>Bacteroidales</taxon>
        <taxon>Prevotellaceae</taxon>
        <taxon>Prevotella</taxon>
    </lineage>
</organism>
<dbReference type="EMBL" id="FOIQ01000004">
    <property type="protein sequence ID" value="SEW15063.1"/>
    <property type="molecule type" value="Genomic_DNA"/>
</dbReference>
<evidence type="ECO:0000313" key="3">
    <source>
        <dbReference type="Proteomes" id="UP000199373"/>
    </source>
</evidence>
<dbReference type="Proteomes" id="UP000199373">
    <property type="component" value="Unassembled WGS sequence"/>
</dbReference>
<dbReference type="AlphaFoldDB" id="A0A1I0PL62"/>
<feature type="signal peptide" evidence="1">
    <location>
        <begin position="1"/>
        <end position="24"/>
    </location>
</feature>
<feature type="chain" id="PRO_5011588794" description="DUF4230 domain-containing protein" evidence="1">
    <location>
        <begin position="25"/>
        <end position="228"/>
    </location>
</feature>
<dbReference type="Pfam" id="PF14014">
    <property type="entry name" value="DUF4230"/>
    <property type="match status" value="1"/>
</dbReference>
<evidence type="ECO:0000313" key="2">
    <source>
        <dbReference type="EMBL" id="SEW15063.1"/>
    </source>
</evidence>
<keyword evidence="1" id="KW-0732">Signal</keyword>
<evidence type="ECO:0000256" key="1">
    <source>
        <dbReference type="SAM" id="SignalP"/>
    </source>
</evidence>
<proteinExistence type="predicted"/>
<evidence type="ECO:0008006" key="4">
    <source>
        <dbReference type="Google" id="ProtNLM"/>
    </source>
</evidence>
<protein>
    <recommendedName>
        <fullName evidence="4">DUF4230 domain-containing protein</fullName>
    </recommendedName>
</protein>
<gene>
    <name evidence="2" type="ORF">SAMN04487850_1845</name>
</gene>
<dbReference type="RefSeq" id="WP_091900910.1">
    <property type="nucleotide sequence ID" value="NZ_FOIQ01000004.1"/>
</dbReference>
<keyword evidence="3" id="KW-1185">Reference proteome</keyword>
<dbReference type="PROSITE" id="PS51257">
    <property type="entry name" value="PROKAR_LIPOPROTEIN"/>
    <property type="match status" value="1"/>
</dbReference>
<name>A0A1I0PL62_9BACT</name>
<sequence length="228" mass="25586">MKKFILSSLVVVAVVALVSCQGHSEQENGSGDPVTSYQGVDTVPMLIMQIQKCARLYTAEYHVHKIVTHDDVLRLKGSILQRSFNIPLPLGDRKIAIPIDAKLKAYIDLSAFSEKNIERHGERITVTLPDPQVVMTSSKIDQENIKQYVALARAHFSDREMTNYEQQGRAAIIESIPQLGILETARANTAKVLVPMLTEMGFKEENITIAFRKQYNTGDMIQLLKMED</sequence>
<accession>A0A1I0PL62</accession>
<reference evidence="2 3" key="1">
    <citation type="submission" date="2016-10" db="EMBL/GenBank/DDBJ databases">
        <authorList>
            <person name="de Groot N.N."/>
        </authorList>
    </citation>
    <scope>NUCLEOTIDE SEQUENCE [LARGE SCALE GENOMIC DNA]</scope>
    <source>
        <strain evidence="2 3">TC2-24</strain>
    </source>
</reference>
<dbReference type="InterPro" id="IPR025324">
    <property type="entry name" value="DUF4230"/>
</dbReference>